<evidence type="ECO:0000313" key="5">
    <source>
        <dbReference type="Proteomes" id="UP001139450"/>
    </source>
</evidence>
<dbReference type="SUPFAM" id="SSF53822">
    <property type="entry name" value="Periplasmic binding protein-like I"/>
    <property type="match status" value="1"/>
</dbReference>
<proteinExistence type="inferred from homology"/>
<evidence type="ECO:0000256" key="2">
    <source>
        <dbReference type="ARBA" id="ARBA00022729"/>
    </source>
</evidence>
<dbReference type="EMBL" id="JALJEJ010000004">
    <property type="protein sequence ID" value="MCJ8210298.1"/>
    <property type="molecule type" value="Genomic_DNA"/>
</dbReference>
<comment type="caution">
    <text evidence="4">The sequence shown here is derived from an EMBL/GenBank/DDBJ whole genome shotgun (WGS) entry which is preliminary data.</text>
</comment>
<sequence length="418" mass="46650">MISARNHRQLSSGNNPFWILVLLVLVAACSPKVRKVEPKPVNIPAKTIEKPVNKPLQPLPPPLEQRFNTVSMLLPFNLQNLDAGKSYKKADLQSANMAVDYYQGFKLALDSLTAQGYNYRLQVFDSKDLPAETRALALNPKVRNSDMVVGPVFPDGIKAFSAVSAIKPELSPLSPASPAEARNPMLITAIPPLEYHARRTAQYVHQNLKAKKVFMLKSGFSADNKYLVPFKKSLDTLSKLKVKAIPFTVVRGSLTSLLPQLSKTEPNVFVIGATNQAFLQLTLRSLDTLAKHYPVVLIGHPSWERMTFLKADLLQRLKTVITSADHVNYKAANTRDFIKAFRKAYHAEPSEYAIKAFDEGYYFGLLLAQANGSTIKPEGKDYQGLHNKFHFVKKAGEGWVNTNVTLLKYVNFELKAIE</sequence>
<keyword evidence="2" id="KW-0732">Signal</keyword>
<dbReference type="Proteomes" id="UP001139450">
    <property type="component" value="Unassembled WGS sequence"/>
</dbReference>
<evidence type="ECO:0000256" key="1">
    <source>
        <dbReference type="ARBA" id="ARBA00010062"/>
    </source>
</evidence>
<organism evidence="4 5">
    <name type="scientific">Mucilaginibacter straminoryzae</name>
    <dbReference type="NCBI Taxonomy" id="2932774"/>
    <lineage>
        <taxon>Bacteria</taxon>
        <taxon>Pseudomonadati</taxon>
        <taxon>Bacteroidota</taxon>
        <taxon>Sphingobacteriia</taxon>
        <taxon>Sphingobacteriales</taxon>
        <taxon>Sphingobacteriaceae</taxon>
        <taxon>Mucilaginibacter</taxon>
    </lineage>
</organism>
<dbReference type="InterPro" id="IPR028082">
    <property type="entry name" value="Peripla_BP_I"/>
</dbReference>
<dbReference type="CDD" id="cd06268">
    <property type="entry name" value="PBP1_ABC_transporter_LIVBP-like"/>
    <property type="match status" value="1"/>
</dbReference>
<dbReference type="Pfam" id="PF13458">
    <property type="entry name" value="Peripla_BP_6"/>
    <property type="match status" value="1"/>
</dbReference>
<keyword evidence="5" id="KW-1185">Reference proteome</keyword>
<feature type="domain" description="Leucine-binding protein" evidence="3">
    <location>
        <begin position="95"/>
        <end position="373"/>
    </location>
</feature>
<reference evidence="4" key="1">
    <citation type="submission" date="2022-04" db="EMBL/GenBank/DDBJ databases">
        <title>Mucilaginibacter sp. RS28 isolated from freshwater.</title>
        <authorList>
            <person name="Ko S.-R."/>
        </authorList>
    </citation>
    <scope>NUCLEOTIDE SEQUENCE</scope>
    <source>
        <strain evidence="4">RS28</strain>
    </source>
</reference>
<dbReference type="InterPro" id="IPR028081">
    <property type="entry name" value="Leu-bd"/>
</dbReference>
<dbReference type="RefSeq" id="WP_245130134.1">
    <property type="nucleotide sequence ID" value="NZ_JALJEJ010000004.1"/>
</dbReference>
<accession>A0A9X1X620</accession>
<evidence type="ECO:0000313" key="4">
    <source>
        <dbReference type="EMBL" id="MCJ8210298.1"/>
    </source>
</evidence>
<gene>
    <name evidence="4" type="ORF">MUY27_11315</name>
</gene>
<dbReference type="AlphaFoldDB" id="A0A9X1X620"/>
<evidence type="ECO:0000259" key="3">
    <source>
        <dbReference type="Pfam" id="PF13458"/>
    </source>
</evidence>
<protein>
    <submittedName>
        <fullName evidence="4">ABC transporter substrate-binding protein</fullName>
    </submittedName>
</protein>
<dbReference type="Gene3D" id="3.40.50.2300">
    <property type="match status" value="2"/>
</dbReference>
<comment type="similarity">
    <text evidence="1">Belongs to the leucine-binding protein family.</text>
</comment>
<dbReference type="PROSITE" id="PS51257">
    <property type="entry name" value="PROKAR_LIPOPROTEIN"/>
    <property type="match status" value="1"/>
</dbReference>
<name>A0A9X1X620_9SPHI</name>